<feature type="chain" id="PRO_5008634494" description="Porin domain-containing protein" evidence="4">
    <location>
        <begin position="20"/>
        <end position="330"/>
    </location>
</feature>
<protein>
    <recommendedName>
        <fullName evidence="5">Porin domain-containing protein</fullName>
    </recommendedName>
</protein>
<keyword evidence="7" id="KW-1185">Reference proteome</keyword>
<evidence type="ECO:0000256" key="4">
    <source>
        <dbReference type="SAM" id="SignalP"/>
    </source>
</evidence>
<gene>
    <name evidence="6" type="ORF">A6E14_16490</name>
</gene>
<evidence type="ECO:0000256" key="3">
    <source>
        <dbReference type="ARBA" id="ARBA00023136"/>
    </source>
</evidence>
<dbReference type="GO" id="GO:0009279">
    <property type="term" value="C:cell outer membrane"/>
    <property type="evidence" value="ECO:0007669"/>
    <property type="project" value="UniProtKB-SubCell"/>
</dbReference>
<reference evidence="7" key="1">
    <citation type="submission" date="2016-06" db="EMBL/GenBank/DDBJ databases">
        <authorList>
            <person name="Hehemann J.-H."/>
            <person name="Arevalo P."/>
            <person name="Datta M.S."/>
            <person name="Polz M.F."/>
        </authorList>
    </citation>
    <scope>NUCLEOTIDE SEQUENCE [LARGE SCALE GENOMIC DNA]</scope>
    <source>
        <strain evidence="7">9CSC122</strain>
    </source>
</reference>
<dbReference type="RefSeq" id="WP_065577492.1">
    <property type="nucleotide sequence ID" value="NZ_JBNGCH010001018.1"/>
</dbReference>
<accession>A0A1B9QRZ4</accession>
<dbReference type="InterPro" id="IPR050298">
    <property type="entry name" value="Gram-neg_bact_OMP"/>
</dbReference>
<evidence type="ECO:0000313" key="6">
    <source>
        <dbReference type="EMBL" id="OCH68609.1"/>
    </source>
</evidence>
<evidence type="ECO:0000259" key="5">
    <source>
        <dbReference type="Pfam" id="PF13609"/>
    </source>
</evidence>
<dbReference type="AlphaFoldDB" id="A0A1B9QRZ4"/>
<evidence type="ECO:0000256" key="1">
    <source>
        <dbReference type="ARBA" id="ARBA00004571"/>
    </source>
</evidence>
<dbReference type="InterPro" id="IPR023614">
    <property type="entry name" value="Porin_dom_sf"/>
</dbReference>
<dbReference type="SUPFAM" id="SSF56935">
    <property type="entry name" value="Porins"/>
    <property type="match status" value="1"/>
</dbReference>
<organism evidence="6 7">
    <name type="scientific">Vibrio genomosp. F10</name>
    <dbReference type="NCBI Taxonomy" id="723171"/>
    <lineage>
        <taxon>Bacteria</taxon>
        <taxon>Pseudomonadati</taxon>
        <taxon>Pseudomonadota</taxon>
        <taxon>Gammaproteobacteria</taxon>
        <taxon>Vibrionales</taxon>
        <taxon>Vibrionaceae</taxon>
        <taxon>Vibrio</taxon>
    </lineage>
</organism>
<name>A0A1B9QRZ4_9VIBR</name>
<comment type="subcellular location">
    <subcellularLocation>
        <location evidence="1">Cell outer membrane</location>
        <topology evidence="1">Multi-pass membrane protein</topology>
    </subcellularLocation>
</comment>
<dbReference type="Pfam" id="PF13609">
    <property type="entry name" value="Porin_4"/>
    <property type="match status" value="1"/>
</dbReference>
<feature type="signal peptide" evidence="4">
    <location>
        <begin position="1"/>
        <end position="19"/>
    </location>
</feature>
<proteinExistence type="predicted"/>
<evidence type="ECO:0000256" key="2">
    <source>
        <dbReference type="ARBA" id="ARBA00022729"/>
    </source>
</evidence>
<dbReference type="PANTHER" id="PTHR34501">
    <property type="entry name" value="PROTEIN YDDL-RELATED"/>
    <property type="match status" value="1"/>
</dbReference>
<dbReference type="GO" id="GO:0015288">
    <property type="term" value="F:porin activity"/>
    <property type="evidence" value="ECO:0007669"/>
    <property type="project" value="InterPro"/>
</dbReference>
<comment type="caution">
    <text evidence="6">The sequence shown here is derived from an EMBL/GenBank/DDBJ whole genome shotgun (WGS) entry which is preliminary data.</text>
</comment>
<dbReference type="InterPro" id="IPR033900">
    <property type="entry name" value="Gram_neg_porin_domain"/>
</dbReference>
<dbReference type="Proteomes" id="UP000093173">
    <property type="component" value="Unassembled WGS sequence"/>
</dbReference>
<dbReference type="EMBL" id="MAJZ01001018">
    <property type="protein sequence ID" value="OCH68609.1"/>
    <property type="molecule type" value="Genomic_DNA"/>
</dbReference>
<dbReference type="PANTHER" id="PTHR34501:SF2">
    <property type="entry name" value="OUTER MEMBRANE PORIN F-RELATED"/>
    <property type="match status" value="1"/>
</dbReference>
<evidence type="ECO:0000313" key="7">
    <source>
        <dbReference type="Proteomes" id="UP000093173"/>
    </source>
</evidence>
<sequence length="330" mass="35693">MKKTLLALAIAASATSVQAIELYNQDGVTVDLKGDIEVRYKKSTTKDSEAKQEIDDADFGFDTRYAVNEDFQVGGYLEFSGDNSDRANDKTSVGNVYVGFYTTEFGSLKIGKLDTQMDDAGVGSDYLFGVSSFVDDAPFGGEEAVRYDYDNGSLYAGFGLIQDKHNAKAIGEKGSYFDLKLGYRVADFDFTGFYADAELRGTKTENNVTSPVYADAALFGLEARFAGIENVNLELGYYTNEVKEGVAKTTSSDEDTIALAADYTFAKYTFAGGYSVTSANIDGEEDQDNWFLNVGYALAPNTTAYAEVGGKSETGKDYDTGYGVGIKASF</sequence>
<keyword evidence="2 4" id="KW-0732">Signal</keyword>
<dbReference type="Gene3D" id="2.40.160.10">
    <property type="entry name" value="Porin"/>
    <property type="match status" value="1"/>
</dbReference>
<keyword evidence="3" id="KW-0472">Membrane</keyword>
<feature type="domain" description="Porin" evidence="5">
    <location>
        <begin position="7"/>
        <end position="310"/>
    </location>
</feature>